<evidence type="ECO:0000313" key="5">
    <source>
        <dbReference type="Proteomes" id="UP000697710"/>
    </source>
</evidence>
<dbReference type="Pfam" id="PF02543">
    <property type="entry name" value="Carbam_trans_N"/>
    <property type="match status" value="1"/>
</dbReference>
<dbReference type="PANTHER" id="PTHR34847">
    <property type="entry name" value="NODULATION PROTEIN U"/>
    <property type="match status" value="1"/>
</dbReference>
<accession>A0A956RS84</accession>
<dbReference type="PANTHER" id="PTHR34847:SF1">
    <property type="entry name" value="NODULATION PROTEIN U"/>
    <property type="match status" value="1"/>
</dbReference>
<organism evidence="4 5">
    <name type="scientific">Eiseniibacteriota bacterium</name>
    <dbReference type="NCBI Taxonomy" id="2212470"/>
    <lineage>
        <taxon>Bacteria</taxon>
        <taxon>Candidatus Eiseniibacteriota</taxon>
    </lineage>
</organism>
<gene>
    <name evidence="4" type="ORF">KC729_22110</name>
</gene>
<evidence type="ECO:0000256" key="1">
    <source>
        <dbReference type="ARBA" id="ARBA00006129"/>
    </source>
</evidence>
<feature type="domain" description="Carbamoyltransferase" evidence="2">
    <location>
        <begin position="1"/>
        <end position="35"/>
    </location>
</feature>
<comment type="similarity">
    <text evidence="1">Belongs to the NodU/CmcH family.</text>
</comment>
<dbReference type="Pfam" id="PF16861">
    <property type="entry name" value="Carbam_trans_C"/>
    <property type="match status" value="1"/>
</dbReference>
<evidence type="ECO:0000259" key="2">
    <source>
        <dbReference type="Pfam" id="PF02543"/>
    </source>
</evidence>
<dbReference type="InterPro" id="IPR038152">
    <property type="entry name" value="Carbam_trans_C_sf"/>
</dbReference>
<sequence length="211" mass="23882">LNCRMNMEIALESSVKRLYVPPVPNDAGVALGAAMLRSAEAGYSISTLDHAYWGPEYDPSYIKPILDRIGAKYETLDDPVERCLEDLLSEKTVGWFQGRMEFGPRALGNRSILADPRSAKVKDRINSTIKYREEFRPFCPSVLLDRQEKFFENTFEAPFMVVTFPVLPETAELVPGIVHVDNTARIQSVRSEHNPLYARLLEGFDRETSVP</sequence>
<keyword evidence="4" id="KW-0808">Transferase</keyword>
<dbReference type="InterPro" id="IPR031730">
    <property type="entry name" value="Carbam_trans_C"/>
</dbReference>
<reference evidence="4" key="1">
    <citation type="submission" date="2020-04" db="EMBL/GenBank/DDBJ databases">
        <authorList>
            <person name="Zhang T."/>
        </authorList>
    </citation>
    <scope>NUCLEOTIDE SEQUENCE</scope>
    <source>
        <strain evidence="4">HKST-UBA01</strain>
    </source>
</reference>
<name>A0A956RS84_UNCEI</name>
<feature type="non-terminal residue" evidence="4">
    <location>
        <position position="1"/>
    </location>
</feature>
<dbReference type="Proteomes" id="UP000697710">
    <property type="component" value="Unassembled WGS sequence"/>
</dbReference>
<reference evidence="4" key="2">
    <citation type="journal article" date="2021" name="Microbiome">
        <title>Successional dynamics and alternative stable states in a saline activated sludge microbial community over 9 years.</title>
        <authorList>
            <person name="Wang Y."/>
            <person name="Ye J."/>
            <person name="Ju F."/>
            <person name="Liu L."/>
            <person name="Boyd J.A."/>
            <person name="Deng Y."/>
            <person name="Parks D.H."/>
            <person name="Jiang X."/>
            <person name="Yin X."/>
            <person name="Woodcroft B.J."/>
            <person name="Tyson G.W."/>
            <person name="Hugenholtz P."/>
            <person name="Polz M.F."/>
            <person name="Zhang T."/>
        </authorList>
    </citation>
    <scope>NUCLEOTIDE SEQUENCE</scope>
    <source>
        <strain evidence="4">HKST-UBA01</strain>
    </source>
</reference>
<dbReference type="InterPro" id="IPR051338">
    <property type="entry name" value="NodU/CmcH_Carbamoyltrnsfr"/>
</dbReference>
<dbReference type="Gene3D" id="3.90.870.20">
    <property type="entry name" value="Carbamoyltransferase, C-terminal domain"/>
    <property type="match status" value="1"/>
</dbReference>
<dbReference type="EMBL" id="JAGQHR010001162">
    <property type="protein sequence ID" value="MCA9730392.1"/>
    <property type="molecule type" value="Genomic_DNA"/>
</dbReference>
<feature type="domain" description="Carbamoyltransferase C-terminal" evidence="3">
    <location>
        <begin position="86"/>
        <end position="211"/>
    </location>
</feature>
<dbReference type="InterPro" id="IPR003696">
    <property type="entry name" value="Carbtransf_dom"/>
</dbReference>
<dbReference type="AlphaFoldDB" id="A0A956RS84"/>
<feature type="non-terminal residue" evidence="4">
    <location>
        <position position="211"/>
    </location>
</feature>
<dbReference type="GO" id="GO:0016740">
    <property type="term" value="F:transferase activity"/>
    <property type="evidence" value="ECO:0007669"/>
    <property type="project" value="UniProtKB-KW"/>
</dbReference>
<comment type="caution">
    <text evidence="4">The sequence shown here is derived from an EMBL/GenBank/DDBJ whole genome shotgun (WGS) entry which is preliminary data.</text>
</comment>
<proteinExistence type="inferred from homology"/>
<evidence type="ECO:0000313" key="4">
    <source>
        <dbReference type="EMBL" id="MCA9730392.1"/>
    </source>
</evidence>
<protein>
    <submittedName>
        <fullName evidence="4">Carbamoyl transferase</fullName>
    </submittedName>
</protein>
<evidence type="ECO:0000259" key="3">
    <source>
        <dbReference type="Pfam" id="PF16861"/>
    </source>
</evidence>